<comment type="caution">
    <text evidence="2">The sequence shown here is derived from an EMBL/GenBank/DDBJ whole genome shotgun (WGS) entry which is preliminary data.</text>
</comment>
<feature type="signal peptide" evidence="1">
    <location>
        <begin position="1"/>
        <end position="21"/>
    </location>
</feature>
<dbReference type="Proteomes" id="UP000217199">
    <property type="component" value="Unassembled WGS sequence"/>
</dbReference>
<sequence>MTSIIPALALLTLTALKAAKSQFTTISMFPEDAYVDGLKGEIVGTGADGTTYIVSGTISDFAFTETIVEDETYFSQDLAVETSSMTLRLDQACGLESAGDGTGSEILKNAECTAIMNIDGEGFHLATTTTDTATAVLFGPVEFPATETPTETPTETKISYASTSFGHLSLGAGLLSVIASTVILVY</sequence>
<accession>A0A286UD44</accession>
<dbReference type="AlphaFoldDB" id="A0A286UD44"/>
<evidence type="ECO:0000256" key="1">
    <source>
        <dbReference type="SAM" id="SignalP"/>
    </source>
</evidence>
<feature type="chain" id="PRO_5013581576" evidence="1">
    <location>
        <begin position="22"/>
        <end position="186"/>
    </location>
</feature>
<evidence type="ECO:0000313" key="2">
    <source>
        <dbReference type="EMBL" id="PAV17415.1"/>
    </source>
</evidence>
<keyword evidence="3" id="KW-1185">Reference proteome</keyword>
<name>A0A286UD44_9AGAM</name>
<dbReference type="EMBL" id="NBII01000007">
    <property type="protein sequence ID" value="PAV17415.1"/>
    <property type="molecule type" value="Genomic_DNA"/>
</dbReference>
<protein>
    <submittedName>
        <fullName evidence="2">Uncharacterized protein</fullName>
    </submittedName>
</protein>
<keyword evidence="1" id="KW-0732">Signal</keyword>
<evidence type="ECO:0000313" key="3">
    <source>
        <dbReference type="Proteomes" id="UP000217199"/>
    </source>
</evidence>
<proteinExistence type="predicted"/>
<organism evidence="2 3">
    <name type="scientific">Pyrrhoderma noxium</name>
    <dbReference type="NCBI Taxonomy" id="2282107"/>
    <lineage>
        <taxon>Eukaryota</taxon>
        <taxon>Fungi</taxon>
        <taxon>Dikarya</taxon>
        <taxon>Basidiomycota</taxon>
        <taxon>Agaricomycotina</taxon>
        <taxon>Agaricomycetes</taxon>
        <taxon>Hymenochaetales</taxon>
        <taxon>Hymenochaetaceae</taxon>
        <taxon>Pyrrhoderma</taxon>
    </lineage>
</organism>
<dbReference type="InParanoid" id="A0A286UD44"/>
<gene>
    <name evidence="2" type="ORF">PNOK_0747900</name>
</gene>
<reference evidence="2 3" key="1">
    <citation type="journal article" date="2017" name="Mol. Ecol.">
        <title>Comparative and population genomic landscape of Phellinus noxius: A hypervariable fungus causing root rot in trees.</title>
        <authorList>
            <person name="Chung C.L."/>
            <person name="Lee T.J."/>
            <person name="Akiba M."/>
            <person name="Lee H.H."/>
            <person name="Kuo T.H."/>
            <person name="Liu D."/>
            <person name="Ke H.M."/>
            <person name="Yokoi T."/>
            <person name="Roa M.B."/>
            <person name="Lu M.J."/>
            <person name="Chang Y.Y."/>
            <person name="Ann P.J."/>
            <person name="Tsai J.N."/>
            <person name="Chen C.Y."/>
            <person name="Tzean S.S."/>
            <person name="Ota Y."/>
            <person name="Hattori T."/>
            <person name="Sahashi N."/>
            <person name="Liou R.F."/>
            <person name="Kikuchi T."/>
            <person name="Tsai I.J."/>
        </authorList>
    </citation>
    <scope>NUCLEOTIDE SEQUENCE [LARGE SCALE GENOMIC DNA]</scope>
    <source>
        <strain evidence="2 3">FFPRI411160</strain>
    </source>
</reference>